<dbReference type="AlphaFoldDB" id="A0A269TGA5"/>
<evidence type="ECO:0000256" key="6">
    <source>
        <dbReference type="ARBA" id="ARBA00022989"/>
    </source>
</evidence>
<keyword evidence="6 8" id="KW-1133">Transmembrane helix</keyword>
<sequence length="400" mass="42348">MTQNKRSRWLLLMTVLLGMLAAIAPLSTDMYLPALPSMMTAFGVTPSVIQLTLTASMAGMALGQIAVGPISDDKGRRLPLMVGMAIFTLSTVGCIWSPSIQIFLIFRLIQGCAGGAGIVLSRAIARDICKGSALTRLFAMLMLVNGIAPILAPVIGGQILRFAPWEGVFLFIAIVGLLLTVSAGLMRETLPQRRRVSGGMAASLNGFTALFRQPYFMGHCIMQCFAFAAFFAYISGSSFVFQNVYSVSAQAFSLIFGINGVGLMINGAVTGRLTGRIADWKLLRFSLFLAAVGSVALLAAFSTGMPLPVIMVLLFLTVSTLSMMSTSSFSMAMQDQGRSAGSASALIGFFSMISGAVMAPVVGIAGDHTAIPMGIVMVIGEIGALLTFYALIYPRHKDSL</sequence>
<evidence type="ECO:0000256" key="2">
    <source>
        <dbReference type="ARBA" id="ARBA00006236"/>
    </source>
</evidence>
<feature type="transmembrane region" description="Helical" evidence="8">
    <location>
        <begin position="48"/>
        <end position="66"/>
    </location>
</feature>
<feature type="transmembrane region" description="Helical" evidence="8">
    <location>
        <begin position="9"/>
        <end position="28"/>
    </location>
</feature>
<feature type="transmembrane region" description="Helical" evidence="8">
    <location>
        <begin position="282"/>
        <end position="301"/>
    </location>
</feature>
<dbReference type="PROSITE" id="PS50850">
    <property type="entry name" value="MFS"/>
    <property type="match status" value="1"/>
</dbReference>
<dbReference type="InterPro" id="IPR011701">
    <property type="entry name" value="MFS"/>
</dbReference>
<keyword evidence="5 8" id="KW-0812">Transmembrane</keyword>
<dbReference type="Gene3D" id="1.20.1720.10">
    <property type="entry name" value="Multidrug resistance protein D"/>
    <property type="match status" value="1"/>
</dbReference>
<feature type="transmembrane region" description="Helical" evidence="8">
    <location>
        <begin position="104"/>
        <end position="125"/>
    </location>
</feature>
<evidence type="ECO:0000256" key="8">
    <source>
        <dbReference type="RuleBase" id="RU365088"/>
    </source>
</evidence>
<dbReference type="FunFam" id="1.20.1720.10:FF:000005">
    <property type="entry name" value="Bcr/CflA family efflux transporter"/>
    <property type="match status" value="1"/>
</dbReference>
<feature type="transmembrane region" description="Helical" evidence="8">
    <location>
        <begin position="371"/>
        <end position="392"/>
    </location>
</feature>
<dbReference type="Pfam" id="PF07690">
    <property type="entry name" value="MFS_1"/>
    <property type="match status" value="1"/>
</dbReference>
<keyword evidence="4 8" id="KW-1003">Cell membrane</keyword>
<protein>
    <recommendedName>
        <fullName evidence="8">Bcr/CflA family efflux transporter</fullName>
    </recommendedName>
</protein>
<evidence type="ECO:0000256" key="1">
    <source>
        <dbReference type="ARBA" id="ARBA00004651"/>
    </source>
</evidence>
<proteinExistence type="inferred from homology"/>
<feature type="transmembrane region" description="Helical" evidence="8">
    <location>
        <begin position="137"/>
        <end position="156"/>
    </location>
</feature>
<dbReference type="OrthoDB" id="9800416at2"/>
<keyword evidence="3 8" id="KW-0813">Transport</keyword>
<dbReference type="InterPro" id="IPR036259">
    <property type="entry name" value="MFS_trans_sf"/>
</dbReference>
<feature type="transmembrane region" description="Helical" evidence="8">
    <location>
        <begin position="220"/>
        <end position="241"/>
    </location>
</feature>
<dbReference type="CDD" id="cd17320">
    <property type="entry name" value="MFS_MdfA_MDR_like"/>
    <property type="match status" value="1"/>
</dbReference>
<keyword evidence="7 8" id="KW-0472">Membrane</keyword>
<gene>
    <name evidence="9" type="ORF">C6Y28_07265</name>
</gene>
<accession>A0A269TGA5</accession>
<feature type="transmembrane region" description="Helical" evidence="8">
    <location>
        <begin position="78"/>
        <end position="98"/>
    </location>
</feature>
<feature type="transmembrane region" description="Helical" evidence="8">
    <location>
        <begin position="247"/>
        <end position="270"/>
    </location>
</feature>
<name>A0A269TGA5_MEGEL</name>
<evidence type="ECO:0000313" key="9">
    <source>
        <dbReference type="EMBL" id="AVO27410.1"/>
    </source>
</evidence>
<feature type="transmembrane region" description="Helical" evidence="8">
    <location>
        <begin position="168"/>
        <end position="186"/>
    </location>
</feature>
<evidence type="ECO:0000313" key="10">
    <source>
        <dbReference type="Proteomes" id="UP000238358"/>
    </source>
</evidence>
<dbReference type="GO" id="GO:0005886">
    <property type="term" value="C:plasma membrane"/>
    <property type="evidence" value="ECO:0007669"/>
    <property type="project" value="UniProtKB-SubCell"/>
</dbReference>
<dbReference type="NCBIfam" id="TIGR00710">
    <property type="entry name" value="efflux_Bcr_CflA"/>
    <property type="match status" value="1"/>
</dbReference>
<dbReference type="EMBL" id="CP027569">
    <property type="protein sequence ID" value="AVO27410.1"/>
    <property type="molecule type" value="Genomic_DNA"/>
</dbReference>
<dbReference type="GO" id="GO:1990961">
    <property type="term" value="P:xenobiotic detoxification by transmembrane export across the plasma membrane"/>
    <property type="evidence" value="ECO:0007669"/>
    <property type="project" value="InterPro"/>
</dbReference>
<dbReference type="Proteomes" id="UP000238358">
    <property type="component" value="Chromosome"/>
</dbReference>
<comment type="subcellular location">
    <subcellularLocation>
        <location evidence="1 8">Cell membrane</location>
        <topology evidence="1 8">Multi-pass membrane protein</topology>
    </subcellularLocation>
</comment>
<dbReference type="InterPro" id="IPR020846">
    <property type="entry name" value="MFS_dom"/>
</dbReference>
<evidence type="ECO:0000256" key="3">
    <source>
        <dbReference type="ARBA" id="ARBA00022448"/>
    </source>
</evidence>
<reference evidence="9 10" key="1">
    <citation type="journal article" date="2018" name="Genome Announc.">
        <title>Complete genomes of two Megasphaera elsdenii strains, NCIMB 702410 and ATCC 25940.</title>
        <authorList>
            <person name="Hatmaker E.A."/>
            <person name="O'Dell K."/>
            <person name="Riley L.A."/>
            <person name="Klingeman D.M."/>
            <person name="Guss A.M."/>
        </authorList>
    </citation>
    <scope>NUCLEOTIDE SEQUENCE [LARGE SCALE GENOMIC DNA]</scope>
    <source>
        <strain evidence="9 10">NCIMB702410</strain>
    </source>
</reference>
<dbReference type="GO" id="GO:0042910">
    <property type="term" value="F:xenobiotic transmembrane transporter activity"/>
    <property type="evidence" value="ECO:0007669"/>
    <property type="project" value="InterPro"/>
</dbReference>
<organism evidence="9 10">
    <name type="scientific">Megasphaera elsdenii</name>
    <dbReference type="NCBI Taxonomy" id="907"/>
    <lineage>
        <taxon>Bacteria</taxon>
        <taxon>Bacillati</taxon>
        <taxon>Bacillota</taxon>
        <taxon>Negativicutes</taxon>
        <taxon>Veillonellales</taxon>
        <taxon>Veillonellaceae</taxon>
        <taxon>Megasphaera</taxon>
    </lineage>
</organism>
<dbReference type="PANTHER" id="PTHR23502:SF132">
    <property type="entry name" value="POLYAMINE TRANSPORTER 2-RELATED"/>
    <property type="match status" value="1"/>
</dbReference>
<feature type="transmembrane region" description="Helical" evidence="8">
    <location>
        <begin position="307"/>
        <end position="324"/>
    </location>
</feature>
<dbReference type="SUPFAM" id="SSF103473">
    <property type="entry name" value="MFS general substrate transporter"/>
    <property type="match status" value="1"/>
</dbReference>
<evidence type="ECO:0000256" key="7">
    <source>
        <dbReference type="ARBA" id="ARBA00023136"/>
    </source>
</evidence>
<dbReference type="PANTHER" id="PTHR23502">
    <property type="entry name" value="MAJOR FACILITATOR SUPERFAMILY"/>
    <property type="match status" value="1"/>
</dbReference>
<evidence type="ECO:0000256" key="4">
    <source>
        <dbReference type="ARBA" id="ARBA00022475"/>
    </source>
</evidence>
<comment type="similarity">
    <text evidence="2 8">Belongs to the major facilitator superfamily. Bcr/CmlA family.</text>
</comment>
<dbReference type="InterPro" id="IPR004812">
    <property type="entry name" value="Efflux_drug-R_Bcr/CmlA"/>
</dbReference>
<feature type="transmembrane region" description="Helical" evidence="8">
    <location>
        <begin position="345"/>
        <end position="365"/>
    </location>
</feature>
<evidence type="ECO:0000256" key="5">
    <source>
        <dbReference type="ARBA" id="ARBA00022692"/>
    </source>
</evidence>